<proteinExistence type="predicted"/>
<dbReference type="Proteomes" id="UP001209878">
    <property type="component" value="Unassembled WGS sequence"/>
</dbReference>
<reference evidence="1" key="1">
    <citation type="journal article" date="2023" name="Mol. Biol. Evol.">
        <title>Third-Generation Sequencing Reveals the Adaptive Role of the Epigenome in Three Deep-Sea Polychaetes.</title>
        <authorList>
            <person name="Perez M."/>
            <person name="Aroh O."/>
            <person name="Sun Y."/>
            <person name="Lan Y."/>
            <person name="Juniper S.K."/>
            <person name="Young C.R."/>
            <person name="Angers B."/>
            <person name="Qian P.Y."/>
        </authorList>
    </citation>
    <scope>NUCLEOTIDE SEQUENCE</scope>
    <source>
        <strain evidence="1">R07B-5</strain>
    </source>
</reference>
<evidence type="ECO:0000313" key="1">
    <source>
        <dbReference type="EMBL" id="KAK2159317.1"/>
    </source>
</evidence>
<accession>A0AAD9JUF9</accession>
<sequence length="98" mass="11463">MHWWKRARRTRDAGGSDGESKTRFYIARYDQPPGISMESARFPLFMKKIQSLKVFIRGTVEQLPEICHMVALQPDRFKGSGEAILPEEIRRYGIWSFT</sequence>
<keyword evidence="2" id="KW-1185">Reference proteome</keyword>
<gene>
    <name evidence="1" type="ORF">NP493_1726g00003</name>
</gene>
<organism evidence="1 2">
    <name type="scientific">Ridgeia piscesae</name>
    <name type="common">Tubeworm</name>
    <dbReference type="NCBI Taxonomy" id="27915"/>
    <lineage>
        <taxon>Eukaryota</taxon>
        <taxon>Metazoa</taxon>
        <taxon>Spiralia</taxon>
        <taxon>Lophotrochozoa</taxon>
        <taxon>Annelida</taxon>
        <taxon>Polychaeta</taxon>
        <taxon>Sedentaria</taxon>
        <taxon>Canalipalpata</taxon>
        <taxon>Sabellida</taxon>
        <taxon>Siboglinidae</taxon>
        <taxon>Ridgeia</taxon>
    </lineage>
</organism>
<evidence type="ECO:0000313" key="2">
    <source>
        <dbReference type="Proteomes" id="UP001209878"/>
    </source>
</evidence>
<comment type="caution">
    <text evidence="1">The sequence shown here is derived from an EMBL/GenBank/DDBJ whole genome shotgun (WGS) entry which is preliminary data.</text>
</comment>
<dbReference type="AlphaFoldDB" id="A0AAD9JUF9"/>
<protein>
    <submittedName>
        <fullName evidence="1">Uncharacterized protein</fullName>
    </submittedName>
</protein>
<name>A0AAD9JUF9_RIDPI</name>
<dbReference type="EMBL" id="JAODUO010001727">
    <property type="protein sequence ID" value="KAK2159317.1"/>
    <property type="molecule type" value="Genomic_DNA"/>
</dbReference>